<dbReference type="InterPro" id="IPR019494">
    <property type="entry name" value="FIST_C"/>
</dbReference>
<dbReference type="Pfam" id="PF08495">
    <property type="entry name" value="FIST"/>
    <property type="match status" value="1"/>
</dbReference>
<name>A0A133UE20_9EURY</name>
<accession>A0A133UE20</accession>
<dbReference type="Pfam" id="PF10442">
    <property type="entry name" value="FIST_C"/>
    <property type="match status" value="1"/>
</dbReference>
<dbReference type="SMART" id="SM01204">
    <property type="entry name" value="FIST_C"/>
    <property type="match status" value="1"/>
</dbReference>
<reference evidence="3 4" key="1">
    <citation type="journal article" date="2016" name="Sci. Rep.">
        <title>Metabolic traits of an uncultured archaeal lineage -MSBL1- from brine pools of the Red Sea.</title>
        <authorList>
            <person name="Mwirichia R."/>
            <person name="Alam I."/>
            <person name="Rashid M."/>
            <person name="Vinu M."/>
            <person name="Ba-Alawi W."/>
            <person name="Anthony Kamau A."/>
            <person name="Kamanda Ngugi D."/>
            <person name="Goker M."/>
            <person name="Klenk H.P."/>
            <person name="Bajic V."/>
            <person name="Stingl U."/>
        </authorList>
    </citation>
    <scope>NUCLEOTIDE SEQUENCE [LARGE SCALE GENOMIC DNA]</scope>
    <source>
        <strain evidence="3">SCGC-AAA259E19</strain>
    </source>
</reference>
<evidence type="ECO:0000259" key="2">
    <source>
        <dbReference type="SMART" id="SM01204"/>
    </source>
</evidence>
<keyword evidence="4" id="KW-1185">Reference proteome</keyword>
<dbReference type="AlphaFoldDB" id="A0A133UE20"/>
<dbReference type="PANTHER" id="PTHR40252">
    <property type="entry name" value="BLR0328 PROTEIN"/>
    <property type="match status" value="1"/>
</dbReference>
<feature type="domain" description="FIST C-domain" evidence="2">
    <location>
        <begin position="213"/>
        <end position="351"/>
    </location>
</feature>
<evidence type="ECO:0008006" key="5">
    <source>
        <dbReference type="Google" id="ProtNLM"/>
    </source>
</evidence>
<evidence type="ECO:0000259" key="1">
    <source>
        <dbReference type="SMART" id="SM00897"/>
    </source>
</evidence>
<dbReference type="EMBL" id="LHXO01000157">
    <property type="protein sequence ID" value="KXA92458.1"/>
    <property type="molecule type" value="Genomic_DNA"/>
</dbReference>
<feature type="domain" description="FIST" evidence="1">
    <location>
        <begin position="30"/>
        <end position="212"/>
    </location>
</feature>
<comment type="caution">
    <text evidence="3">The sequence shown here is derived from an EMBL/GenBank/DDBJ whole genome shotgun (WGS) entry which is preliminary data.</text>
</comment>
<gene>
    <name evidence="3" type="ORF">AKJ65_07545</name>
</gene>
<organism evidence="3 4">
    <name type="scientific">candidate division MSBL1 archaeon SCGC-AAA259E19</name>
    <dbReference type="NCBI Taxonomy" id="1698264"/>
    <lineage>
        <taxon>Archaea</taxon>
        <taxon>Methanobacteriati</taxon>
        <taxon>Methanobacteriota</taxon>
        <taxon>candidate division MSBL1</taxon>
    </lineage>
</organism>
<evidence type="ECO:0000313" key="3">
    <source>
        <dbReference type="EMBL" id="KXA92458.1"/>
    </source>
</evidence>
<dbReference type="PANTHER" id="PTHR40252:SF2">
    <property type="entry name" value="BLR0328 PROTEIN"/>
    <property type="match status" value="1"/>
</dbReference>
<evidence type="ECO:0000313" key="4">
    <source>
        <dbReference type="Proteomes" id="UP000070284"/>
    </source>
</evidence>
<protein>
    <recommendedName>
        <fullName evidence="5">FIST domain-containing protein</fullName>
    </recommendedName>
</protein>
<dbReference type="Proteomes" id="UP000070284">
    <property type="component" value="Unassembled WGS sequence"/>
</dbReference>
<dbReference type="InterPro" id="IPR013702">
    <property type="entry name" value="FIST_domain_N"/>
</dbReference>
<sequence length="375" mass="40946">MDFFTAYSTLKKGNEALEECIREIPVSIDELDLIMIFTTESYNQELIQETAANSLNKTEFIGLCVPGLITPEGVIREGVELVAIGGERVEAKTIVRKIENESGRTGQKIGEKILSHGFQKGNVMLFPTTDLEESSSLIKGLYNKLGPEFKFLGGRVSKIFGQEDLGNGRVAVAVLTGPKVLTRVGHGWKTESEPLVITSSEALSIKSIDGKSAYQRYAEALGGIKEEEFSEYHLLHPIGIPDIYGNYLIREVLSVNDDGSLNVVSEVPEGVVVNVMKANIKDLIENTEKMVDSIANDVSNPQFVLLFDCISREDLLAENGKGGKEIKIVKEKFGTELPICGALTFGEIGSFTKTPKLHNKTMCLGVGSPSRGEKN</sequence>
<dbReference type="SMART" id="SM00897">
    <property type="entry name" value="FIST"/>
    <property type="match status" value="1"/>
</dbReference>
<proteinExistence type="predicted"/>